<comment type="caution">
    <text evidence="3">The sequence shown here is derived from an EMBL/GenBank/DDBJ whole genome shotgun (WGS) entry which is preliminary data.</text>
</comment>
<accession>A0A7C9JWL2</accession>
<dbReference type="Pfam" id="PF13098">
    <property type="entry name" value="Thioredoxin_2"/>
    <property type="match status" value="1"/>
</dbReference>
<proteinExistence type="predicted"/>
<feature type="domain" description="Thioredoxin-like fold" evidence="2">
    <location>
        <begin position="44"/>
        <end position="130"/>
    </location>
</feature>
<sequence length="160" mass="17382">MTRLIAACAFILTWGIPLSGPASAGSELVHASNFKADSRISVQRRAPVLVLFSSPACHYCEQVKQIYLLPMQKDPAYRNRVIIREVTVGSNAPITDFDGSATTEGAFAVFNKVSIVPTVKVFDTHGTETSEPIVGLLIADFYFGYLEAAIEEGTRKIRGS</sequence>
<keyword evidence="1" id="KW-0732">Signal</keyword>
<evidence type="ECO:0000313" key="3">
    <source>
        <dbReference type="EMBL" id="NDP47958.1"/>
    </source>
</evidence>
<dbReference type="Gene3D" id="3.40.30.10">
    <property type="entry name" value="Glutaredoxin"/>
    <property type="match status" value="1"/>
</dbReference>
<dbReference type="EMBL" id="JAAFGW010000069">
    <property type="protein sequence ID" value="NDP47958.1"/>
    <property type="molecule type" value="Genomic_DNA"/>
</dbReference>
<dbReference type="SUPFAM" id="SSF52833">
    <property type="entry name" value="Thioredoxin-like"/>
    <property type="match status" value="1"/>
</dbReference>
<gene>
    <name evidence="3" type="ORF">GZ085_06110</name>
</gene>
<dbReference type="AlphaFoldDB" id="A0A7C9JWL2"/>
<feature type="signal peptide" evidence="1">
    <location>
        <begin position="1"/>
        <end position="24"/>
    </location>
</feature>
<protein>
    <recommendedName>
        <fullName evidence="2">Thioredoxin-like fold domain-containing protein</fullName>
    </recommendedName>
</protein>
<reference evidence="3 4" key="1">
    <citation type="submission" date="2019-09" db="EMBL/GenBank/DDBJ databases">
        <title>H2 Metabolism Revealed by Metagenomic Analysis in Subglacial Sediment of East Antarctica.</title>
        <authorList>
            <person name="Yang Z."/>
            <person name="Zhang Y."/>
            <person name="Lv Y."/>
            <person name="Yan W."/>
            <person name="Xiao X."/>
            <person name="Sun B."/>
            <person name="Ma H."/>
        </authorList>
    </citation>
    <scope>NUCLEOTIDE SEQUENCE [LARGE SCALE GENOMIC DNA]</scope>
    <source>
        <strain evidence="3">Bin2_2</strain>
    </source>
</reference>
<feature type="chain" id="PRO_5028906603" description="Thioredoxin-like fold domain-containing protein" evidence="1">
    <location>
        <begin position="25"/>
        <end position="160"/>
    </location>
</feature>
<dbReference type="Proteomes" id="UP000483432">
    <property type="component" value="Unassembled WGS sequence"/>
</dbReference>
<organism evidence="3 4">
    <name type="scientific">Sulfuriferula multivorans</name>
    <dbReference type="NCBI Taxonomy" id="1559896"/>
    <lineage>
        <taxon>Bacteria</taxon>
        <taxon>Pseudomonadati</taxon>
        <taxon>Pseudomonadota</taxon>
        <taxon>Betaproteobacteria</taxon>
        <taxon>Nitrosomonadales</taxon>
        <taxon>Sulfuricellaceae</taxon>
        <taxon>Sulfuriferula</taxon>
    </lineage>
</organism>
<dbReference type="InterPro" id="IPR036249">
    <property type="entry name" value="Thioredoxin-like_sf"/>
</dbReference>
<evidence type="ECO:0000256" key="1">
    <source>
        <dbReference type="SAM" id="SignalP"/>
    </source>
</evidence>
<evidence type="ECO:0000259" key="2">
    <source>
        <dbReference type="Pfam" id="PF13098"/>
    </source>
</evidence>
<evidence type="ECO:0000313" key="4">
    <source>
        <dbReference type="Proteomes" id="UP000483432"/>
    </source>
</evidence>
<dbReference type="InterPro" id="IPR012336">
    <property type="entry name" value="Thioredoxin-like_fold"/>
</dbReference>
<name>A0A7C9JWL2_9PROT</name>